<keyword evidence="3" id="KW-1185">Reference proteome</keyword>
<dbReference type="Proteomes" id="UP001259659">
    <property type="component" value="Unassembled WGS sequence"/>
</dbReference>
<dbReference type="Pfam" id="PF23933">
    <property type="entry name" value="DUF7269"/>
    <property type="match status" value="1"/>
</dbReference>
<dbReference type="RefSeq" id="WP_310919592.1">
    <property type="nucleotide sequence ID" value="NZ_JAMQON010000002.1"/>
</dbReference>
<sequence>MTLRELKLFGFGFLGVLGTAAAAALAVAPDAFAGVLPLLQRLSGQIRPTWLVAAIGLLGVFVGWQMTESDRGQTAFDDAVSTPPESVTTAETPLTGAPLDTMFDEAVAGDPNAMTAMVDRLRATAVTAYAIDAECSREAAERAIESGAWTGDAVATAMFDPDTAQPLPARLRLWLDPESERERRLRRTVRAIERLGEGR</sequence>
<keyword evidence="1" id="KW-0812">Transmembrane</keyword>
<dbReference type="InterPro" id="IPR055693">
    <property type="entry name" value="DUF7269"/>
</dbReference>
<keyword evidence="1" id="KW-1133">Transmembrane helix</keyword>
<reference evidence="2 3" key="1">
    <citation type="submission" date="2022-06" db="EMBL/GenBank/DDBJ databases">
        <title>Haloarcula sp. a new haloarchaeum isolate from saline soil.</title>
        <authorList>
            <person name="Strakova D."/>
            <person name="Galisteo C."/>
            <person name="Sanchez-Porro C."/>
            <person name="Ventosa A."/>
        </authorList>
    </citation>
    <scope>NUCLEOTIDE SEQUENCE [LARGE SCALE GENOMIC DNA]</scope>
    <source>
        <strain evidence="2 3">S1CR25-12</strain>
    </source>
</reference>
<proteinExistence type="predicted"/>
<evidence type="ECO:0000313" key="2">
    <source>
        <dbReference type="EMBL" id="MDS0259939.1"/>
    </source>
</evidence>
<keyword evidence="1" id="KW-0472">Membrane</keyword>
<evidence type="ECO:0000313" key="3">
    <source>
        <dbReference type="Proteomes" id="UP001259659"/>
    </source>
</evidence>
<accession>A0ABU2FCE9</accession>
<organism evidence="2 3">
    <name type="scientific">Haloarcula saliterrae</name>
    <dbReference type="NCBI Taxonomy" id="2950534"/>
    <lineage>
        <taxon>Archaea</taxon>
        <taxon>Methanobacteriati</taxon>
        <taxon>Methanobacteriota</taxon>
        <taxon>Stenosarchaea group</taxon>
        <taxon>Halobacteria</taxon>
        <taxon>Halobacteriales</taxon>
        <taxon>Haloarculaceae</taxon>
        <taxon>Haloarcula</taxon>
    </lineage>
</organism>
<gene>
    <name evidence="2" type="ORF">NDI56_11090</name>
</gene>
<protein>
    <submittedName>
        <fullName evidence="2">Uncharacterized protein</fullName>
    </submittedName>
</protein>
<dbReference type="EMBL" id="JAMQON010000002">
    <property type="protein sequence ID" value="MDS0259939.1"/>
    <property type="molecule type" value="Genomic_DNA"/>
</dbReference>
<name>A0ABU2FCE9_9EURY</name>
<feature type="transmembrane region" description="Helical" evidence="1">
    <location>
        <begin position="49"/>
        <end position="66"/>
    </location>
</feature>
<evidence type="ECO:0000256" key="1">
    <source>
        <dbReference type="SAM" id="Phobius"/>
    </source>
</evidence>
<comment type="caution">
    <text evidence="2">The sequence shown here is derived from an EMBL/GenBank/DDBJ whole genome shotgun (WGS) entry which is preliminary data.</text>
</comment>